<protein>
    <submittedName>
        <fullName evidence="4">Uncharacterized protein</fullName>
    </submittedName>
</protein>
<keyword evidence="5" id="KW-1185">Reference proteome</keyword>
<sequence>MWLLSLTTCSTLASGQNHNSNIAKEMPTTQETTTSSLPSDVYQSNIINTSPTVEETTRASTKTVQTTPMIVSPNIPTPATPTYSTSSQLDSSTVSATGAHLKLTSSAATVVTSPARDRATAAPSVPTRSTLSQDTGKTSQSTSVESTYSSTQPTRSTNFISTSTISTKPTENKFTSTSPVIQRSSGLYKTSTVIHVTRPKKKQALPKLNSKTESNHGKIVAGIIVGALALMLVAFLVIYIKKRKLQKQQIATEDWAGPSPFLENEADNGHVILKSSNRISLSTFLPQRLSKRLYLVPKGDEEWEDITPRTTFGDKYQEDTLDQEVARNDVPERNGTAVAASEANKGDAPETAEISTMMSVCTLPSGTLPLTPRAGILNVTAGETLCCLGW</sequence>
<dbReference type="AlphaFoldDB" id="A0A3Q4B5Y2"/>
<keyword evidence="3" id="KW-0732">Signal</keyword>
<feature type="signal peptide" evidence="3">
    <location>
        <begin position="1"/>
        <end position="15"/>
    </location>
</feature>
<keyword evidence="2" id="KW-0472">Membrane</keyword>
<feature type="compositionally biased region" description="Low complexity" evidence="1">
    <location>
        <begin position="138"/>
        <end position="167"/>
    </location>
</feature>
<feature type="region of interest" description="Disordered" evidence="1">
    <location>
        <begin position="15"/>
        <end position="91"/>
    </location>
</feature>
<feature type="region of interest" description="Disordered" evidence="1">
    <location>
        <begin position="112"/>
        <end position="179"/>
    </location>
</feature>
<accession>A0A3Q4B5Y2</accession>
<dbReference type="STRING" id="94237.ENSMMOP00000013085"/>
<keyword evidence="2" id="KW-0812">Transmembrane</keyword>
<dbReference type="Ensembl" id="ENSMMOT00000013297.1">
    <property type="protein sequence ID" value="ENSMMOP00000013085.1"/>
    <property type="gene ID" value="ENSMMOG00000010049.1"/>
</dbReference>
<proteinExistence type="predicted"/>
<feature type="compositionally biased region" description="Polar residues" evidence="1">
    <location>
        <begin position="168"/>
        <end position="179"/>
    </location>
</feature>
<evidence type="ECO:0000313" key="4">
    <source>
        <dbReference type="Ensembl" id="ENSMMOP00000013085.1"/>
    </source>
</evidence>
<feature type="compositionally biased region" description="Low complexity" evidence="1">
    <location>
        <begin position="80"/>
        <end position="91"/>
    </location>
</feature>
<reference evidence="4" key="1">
    <citation type="submission" date="2025-08" db="UniProtKB">
        <authorList>
            <consortium name="Ensembl"/>
        </authorList>
    </citation>
    <scope>IDENTIFICATION</scope>
</reference>
<feature type="compositionally biased region" description="Polar residues" evidence="1">
    <location>
        <begin position="126"/>
        <end position="137"/>
    </location>
</feature>
<evidence type="ECO:0000256" key="3">
    <source>
        <dbReference type="SAM" id="SignalP"/>
    </source>
</evidence>
<evidence type="ECO:0000256" key="1">
    <source>
        <dbReference type="SAM" id="MobiDB-lite"/>
    </source>
</evidence>
<dbReference type="Proteomes" id="UP000261620">
    <property type="component" value="Unplaced"/>
</dbReference>
<reference evidence="4" key="2">
    <citation type="submission" date="2025-09" db="UniProtKB">
        <authorList>
            <consortium name="Ensembl"/>
        </authorList>
    </citation>
    <scope>IDENTIFICATION</scope>
</reference>
<keyword evidence="2" id="KW-1133">Transmembrane helix</keyword>
<feature type="transmembrane region" description="Helical" evidence="2">
    <location>
        <begin position="219"/>
        <end position="240"/>
    </location>
</feature>
<feature type="compositionally biased region" description="Polar residues" evidence="1">
    <location>
        <begin position="15"/>
        <end position="69"/>
    </location>
</feature>
<organism evidence="4 5">
    <name type="scientific">Mola mola</name>
    <name type="common">Ocean sunfish</name>
    <name type="synonym">Tetraodon mola</name>
    <dbReference type="NCBI Taxonomy" id="94237"/>
    <lineage>
        <taxon>Eukaryota</taxon>
        <taxon>Metazoa</taxon>
        <taxon>Chordata</taxon>
        <taxon>Craniata</taxon>
        <taxon>Vertebrata</taxon>
        <taxon>Euteleostomi</taxon>
        <taxon>Actinopterygii</taxon>
        <taxon>Neopterygii</taxon>
        <taxon>Teleostei</taxon>
        <taxon>Neoteleostei</taxon>
        <taxon>Acanthomorphata</taxon>
        <taxon>Eupercaria</taxon>
        <taxon>Tetraodontiformes</taxon>
        <taxon>Molidae</taxon>
        <taxon>Mola</taxon>
    </lineage>
</organism>
<evidence type="ECO:0000313" key="5">
    <source>
        <dbReference type="Proteomes" id="UP000261620"/>
    </source>
</evidence>
<evidence type="ECO:0000256" key="2">
    <source>
        <dbReference type="SAM" id="Phobius"/>
    </source>
</evidence>
<dbReference type="OMA" id="DKNQGTT"/>
<name>A0A3Q4B5Y2_MOLML</name>
<feature type="chain" id="PRO_5018775302" evidence="3">
    <location>
        <begin position="16"/>
        <end position="390"/>
    </location>
</feature>